<feature type="coiled-coil region" evidence="1">
    <location>
        <begin position="270"/>
        <end position="352"/>
    </location>
</feature>
<gene>
    <name evidence="3" type="ORF">DCG58_14915</name>
</gene>
<dbReference type="AlphaFoldDB" id="A0A3B9H185"/>
<dbReference type="EMBL" id="DMAN01000334">
    <property type="protein sequence ID" value="HAE28453.1"/>
    <property type="molecule type" value="Genomic_DNA"/>
</dbReference>
<feature type="region of interest" description="Disordered" evidence="2">
    <location>
        <begin position="462"/>
        <end position="481"/>
    </location>
</feature>
<evidence type="ECO:0000313" key="4">
    <source>
        <dbReference type="Proteomes" id="UP000259610"/>
    </source>
</evidence>
<protein>
    <submittedName>
        <fullName evidence="3">Uncharacterized protein</fullName>
    </submittedName>
</protein>
<accession>A0A3B9H185</accession>
<feature type="compositionally biased region" description="Basic and acidic residues" evidence="2">
    <location>
        <begin position="58"/>
        <end position="67"/>
    </location>
</feature>
<dbReference type="RefSeq" id="WP_272990368.1">
    <property type="nucleotide sequence ID" value="NZ_CAJQMV010000133.1"/>
</dbReference>
<sequence length="693" mass="72826">MIDRQNDGNGTAGKTAGRAADPGSFRARLMARKAARPQSTLAIDSGIVYRPGASSTPESRRAADAVREEVRRRRAEAEAAAKADAAARAEAERIRAATAVEVPAAEAKMPPSDEELVSVIEEVAARKDEERRAPSPAMAPAIIPAAAAAVDHPNVRPHVAEHDAHEDVSTRLGDVSQLAFAGLAILGLAGLSVLAAQNALKHNDKTGDPATDNSETGTTETGALAPALKPGGASAVALASAAEPAAPKAWFNYQGVADMLAERKAGMEAEAKLAREAAEKEARLRAAKAIANAEAVRVAEAEAAAAAAAEEARLAEEAERQRLAEAEATRVAQAEADRLARLEAQRQAAADAEAQRLADLEAKRLAEADAEAQRLADLDTQRLAKLRADREAAEAAARQEAFELAKSQEADRLRLAALKAQAEADAAEARRLEQIAAQAAADRLAAEKLVAEQQARRANLQKVAAPAPVSEPVPETRAAPEAPAPKPIVFTAYEGPVPVPASHKPAKPAQLIRASYTPDEGKTVTRKPPAALTASKADVRDFAETSGLQTPEAFLAGRIERTSAEPLMTEDMELVRQAFRSILDNGSDGSKQAIITPDNRTLTIVLERTVSREMGQSAVRTVTYTPGVSKVTRVVTEQAPVTVSVMCRDVAYAFAGQERGRFAACQAPDGGWTLARATDVVKVTTASLPNSAS</sequence>
<evidence type="ECO:0000313" key="3">
    <source>
        <dbReference type="EMBL" id="HAE28453.1"/>
    </source>
</evidence>
<evidence type="ECO:0000256" key="2">
    <source>
        <dbReference type="SAM" id="MobiDB-lite"/>
    </source>
</evidence>
<comment type="caution">
    <text evidence="3">The sequence shown here is derived from an EMBL/GenBank/DDBJ whole genome shotgun (WGS) entry which is preliminary data.</text>
</comment>
<feature type="region of interest" description="Disordered" evidence="2">
    <location>
        <begin position="202"/>
        <end position="223"/>
    </location>
</feature>
<reference evidence="3 4" key="1">
    <citation type="journal article" date="2018" name="Nat. Biotechnol.">
        <title>A standardized bacterial taxonomy based on genome phylogeny substantially revises the tree of life.</title>
        <authorList>
            <person name="Parks D.H."/>
            <person name="Chuvochina M."/>
            <person name="Waite D.W."/>
            <person name="Rinke C."/>
            <person name="Skarshewski A."/>
            <person name="Chaumeil P.A."/>
            <person name="Hugenholtz P."/>
        </authorList>
    </citation>
    <scope>NUCLEOTIDE SEQUENCE [LARGE SCALE GENOMIC DNA]</scope>
    <source>
        <strain evidence="3">UBA8733</strain>
    </source>
</reference>
<name>A0A3B9H185_9PROT</name>
<proteinExistence type="predicted"/>
<feature type="region of interest" description="Disordered" evidence="2">
    <location>
        <begin position="47"/>
        <end position="67"/>
    </location>
</feature>
<keyword evidence="1" id="KW-0175">Coiled coil</keyword>
<feature type="coiled-coil region" evidence="1">
    <location>
        <begin position="410"/>
        <end position="461"/>
    </location>
</feature>
<evidence type="ECO:0000256" key="1">
    <source>
        <dbReference type="SAM" id="Coils"/>
    </source>
</evidence>
<dbReference type="Proteomes" id="UP000259610">
    <property type="component" value="Unassembled WGS sequence"/>
</dbReference>
<organism evidence="3 4">
    <name type="scientific">Hyphomonas adhaerens</name>
    <dbReference type="NCBI Taxonomy" id="81029"/>
    <lineage>
        <taxon>Bacteria</taxon>
        <taxon>Pseudomonadati</taxon>
        <taxon>Pseudomonadota</taxon>
        <taxon>Alphaproteobacteria</taxon>
        <taxon>Hyphomonadales</taxon>
        <taxon>Hyphomonadaceae</taxon>
        <taxon>Hyphomonas</taxon>
    </lineage>
</organism>
<feature type="region of interest" description="Disordered" evidence="2">
    <location>
        <begin position="1"/>
        <end position="25"/>
    </location>
</feature>
<feature type="compositionally biased region" description="Low complexity" evidence="2">
    <location>
        <begin position="463"/>
        <end position="481"/>
    </location>
</feature>
<feature type="compositionally biased region" description="Polar residues" evidence="2">
    <location>
        <begin position="211"/>
        <end position="221"/>
    </location>
</feature>